<dbReference type="OrthoDB" id="3789819at2"/>
<feature type="chain" id="PRO_5038990739" description="Lipoprotein" evidence="2">
    <location>
        <begin position="23"/>
        <end position="183"/>
    </location>
</feature>
<protein>
    <recommendedName>
        <fullName evidence="5">Lipoprotein</fullName>
    </recommendedName>
</protein>
<feature type="compositionally biased region" description="Polar residues" evidence="1">
    <location>
        <begin position="45"/>
        <end position="55"/>
    </location>
</feature>
<dbReference type="EMBL" id="QXGH01000050">
    <property type="protein sequence ID" value="RHW23306.1"/>
    <property type="molecule type" value="Genomic_DNA"/>
</dbReference>
<dbReference type="Proteomes" id="UP000283644">
    <property type="component" value="Unassembled WGS sequence"/>
</dbReference>
<feature type="signal peptide" evidence="2">
    <location>
        <begin position="1"/>
        <end position="22"/>
    </location>
</feature>
<reference evidence="3 4" key="1">
    <citation type="submission" date="2018-09" db="EMBL/GenBank/DDBJ databases">
        <title>Genome sequencing of Nocardioides immobilis CCTCC AB 2017083 for comparison to Nocardioides silvaticus.</title>
        <authorList>
            <person name="Li C."/>
            <person name="Wang G."/>
        </authorList>
    </citation>
    <scope>NUCLEOTIDE SEQUENCE [LARGE SCALE GENOMIC DNA]</scope>
    <source>
        <strain evidence="3 4">CCTCC AB 2017083</strain>
    </source>
</reference>
<comment type="caution">
    <text evidence="3">The sequence shown here is derived from an EMBL/GenBank/DDBJ whole genome shotgun (WGS) entry which is preliminary data.</text>
</comment>
<keyword evidence="4" id="KW-1185">Reference proteome</keyword>
<sequence length="183" mass="19735">MKPWITRATGLALIVLAFAIGACNDQPEAGPDITPSGTPIPPHSETASPTETTSVPPALSPVETVRAWVDAQNQVVQGESSDEVYALSTADCTSCRDLIEPVIEVYDAGGRYETDGWRVDAARKAPDFEQTSAVLAAVTFLPGMTFHDGESEGNAYEAEKQVLRFLLIRSNGQWHVDGIEFIE</sequence>
<keyword evidence="2" id="KW-0732">Signal</keyword>
<feature type="region of interest" description="Disordered" evidence="1">
    <location>
        <begin position="27"/>
        <end position="57"/>
    </location>
</feature>
<evidence type="ECO:0000256" key="1">
    <source>
        <dbReference type="SAM" id="MobiDB-lite"/>
    </source>
</evidence>
<proteinExistence type="predicted"/>
<dbReference type="PROSITE" id="PS51257">
    <property type="entry name" value="PROKAR_LIPOPROTEIN"/>
    <property type="match status" value="1"/>
</dbReference>
<organism evidence="3 4">
    <name type="scientific">Nocardioides immobilis</name>
    <dbReference type="NCBI Taxonomy" id="2049295"/>
    <lineage>
        <taxon>Bacteria</taxon>
        <taxon>Bacillati</taxon>
        <taxon>Actinomycetota</taxon>
        <taxon>Actinomycetes</taxon>
        <taxon>Propionibacteriales</taxon>
        <taxon>Nocardioidaceae</taxon>
        <taxon>Nocardioides</taxon>
    </lineage>
</organism>
<dbReference type="AlphaFoldDB" id="A0A417XSL5"/>
<evidence type="ECO:0000313" key="3">
    <source>
        <dbReference type="EMBL" id="RHW23306.1"/>
    </source>
</evidence>
<evidence type="ECO:0008006" key="5">
    <source>
        <dbReference type="Google" id="ProtNLM"/>
    </source>
</evidence>
<accession>A0A417XSL5</accession>
<evidence type="ECO:0000256" key="2">
    <source>
        <dbReference type="SAM" id="SignalP"/>
    </source>
</evidence>
<evidence type="ECO:0000313" key="4">
    <source>
        <dbReference type="Proteomes" id="UP000283644"/>
    </source>
</evidence>
<name>A0A417XSL5_9ACTN</name>
<gene>
    <name evidence="3" type="ORF">D0Z08_30245</name>
</gene>
<dbReference type="RefSeq" id="WP_118929004.1">
    <property type="nucleotide sequence ID" value="NZ_QXGH01000050.1"/>
</dbReference>